<feature type="compositionally biased region" description="Low complexity" evidence="4">
    <location>
        <begin position="48"/>
        <end position="57"/>
    </location>
</feature>
<dbReference type="RefSeq" id="WP_039068393.1">
    <property type="nucleotide sequence ID" value="NZ_CP068712.1"/>
</dbReference>
<dbReference type="Pfam" id="PF00364">
    <property type="entry name" value="Biotin_lipoyl"/>
    <property type="match status" value="1"/>
</dbReference>
<dbReference type="CDD" id="cd06850">
    <property type="entry name" value="biotinyl_domain"/>
    <property type="match status" value="1"/>
</dbReference>
<dbReference type="FunFam" id="2.40.50.100:FF:000003">
    <property type="entry name" value="Acetyl-CoA carboxylase biotin carboxyl carrier protein"/>
    <property type="match status" value="1"/>
</dbReference>
<dbReference type="GO" id="GO:0006633">
    <property type="term" value="P:fatty acid biosynthetic process"/>
    <property type="evidence" value="ECO:0007669"/>
    <property type="project" value="UniProtKB-UniPathway"/>
</dbReference>
<keyword evidence="7" id="KW-1185">Reference proteome</keyword>
<dbReference type="SUPFAM" id="SSF51230">
    <property type="entry name" value="Single hybrid motif"/>
    <property type="match status" value="1"/>
</dbReference>
<feature type="region of interest" description="Disordered" evidence="4">
    <location>
        <begin position="48"/>
        <end position="78"/>
    </location>
</feature>
<evidence type="ECO:0000256" key="2">
    <source>
        <dbReference type="ARBA" id="ARBA00023267"/>
    </source>
</evidence>
<dbReference type="OrthoDB" id="9811735at2"/>
<dbReference type="GeneID" id="79050300"/>
<evidence type="ECO:0000259" key="5">
    <source>
        <dbReference type="PROSITE" id="PS50968"/>
    </source>
</evidence>
<evidence type="ECO:0000313" key="6">
    <source>
        <dbReference type="EMBL" id="RIN01659.1"/>
    </source>
</evidence>
<sequence>MNFKEIKELIEILDQSSLTEINIEDKGNILNLKKEKETEIITPQISQQPMQQITPQQGVASTPAGTQGADETSTNNNANTNAVEDNLQTINAPMVGTFYKSPSPEESAYVQVGDSVTNDSTVCILEAMKLFNEIQAEVSGEIAEILVEDGQMVEYGQPLFKVK</sequence>
<dbReference type="InterPro" id="IPR000089">
    <property type="entry name" value="Biotin_lipoyl"/>
</dbReference>
<dbReference type="InterPro" id="IPR011053">
    <property type="entry name" value="Single_hybrid_motif"/>
</dbReference>
<evidence type="ECO:0000313" key="7">
    <source>
        <dbReference type="Proteomes" id="UP000286317"/>
    </source>
</evidence>
<dbReference type="PROSITE" id="PS50968">
    <property type="entry name" value="BIOTINYL_LIPOYL"/>
    <property type="match status" value="1"/>
</dbReference>
<keyword evidence="3" id="KW-0443">Lipid metabolism</keyword>
<feature type="domain" description="Lipoyl-binding" evidence="5">
    <location>
        <begin position="87"/>
        <end position="163"/>
    </location>
</feature>
<dbReference type="NCBIfam" id="TIGR00531">
    <property type="entry name" value="BCCP"/>
    <property type="match status" value="1"/>
</dbReference>
<keyword evidence="2 3" id="KW-0092">Biotin</keyword>
<dbReference type="PANTHER" id="PTHR45266:SF3">
    <property type="entry name" value="OXALOACETATE DECARBOXYLASE ALPHA CHAIN"/>
    <property type="match status" value="1"/>
</dbReference>
<dbReference type="UniPathway" id="UPA00094"/>
<dbReference type="AlphaFoldDB" id="A0A418IGV4"/>
<comment type="pathway">
    <text evidence="3">Lipid metabolism; fatty acid biosynthesis.</text>
</comment>
<keyword evidence="3" id="KW-0276">Fatty acid metabolism</keyword>
<keyword evidence="3" id="KW-0275">Fatty acid biosynthesis</keyword>
<dbReference type="PANTHER" id="PTHR45266">
    <property type="entry name" value="OXALOACETATE DECARBOXYLASE ALPHA CHAIN"/>
    <property type="match status" value="1"/>
</dbReference>
<name>A0A418IGV4_9STAP</name>
<dbReference type="PRINTS" id="PR01071">
    <property type="entry name" value="ACOABIOTINCC"/>
</dbReference>
<organism evidence="6 7">
    <name type="scientific">Staphylococcus shinii</name>
    <dbReference type="NCBI Taxonomy" id="2912228"/>
    <lineage>
        <taxon>Bacteria</taxon>
        <taxon>Bacillati</taxon>
        <taxon>Bacillota</taxon>
        <taxon>Bacilli</taxon>
        <taxon>Bacillales</taxon>
        <taxon>Staphylococcaceae</taxon>
        <taxon>Staphylococcus</taxon>
    </lineage>
</organism>
<dbReference type="GO" id="GO:0003989">
    <property type="term" value="F:acetyl-CoA carboxylase activity"/>
    <property type="evidence" value="ECO:0007669"/>
    <property type="project" value="InterPro"/>
</dbReference>
<dbReference type="Proteomes" id="UP000286317">
    <property type="component" value="Unassembled WGS sequence"/>
</dbReference>
<protein>
    <recommendedName>
        <fullName evidence="1 3">Biotin carboxyl carrier protein of acetyl-CoA carboxylase</fullName>
    </recommendedName>
</protein>
<reference evidence="6 7" key="1">
    <citation type="journal article" date="2016" name="Front. Microbiol.">
        <title>Comprehensive Phylogenetic Analysis of Bovine Non-aureus Staphylococci Species Based on Whole-Genome Sequencing.</title>
        <authorList>
            <person name="Naushad S."/>
            <person name="Barkema H.W."/>
            <person name="Luby C."/>
            <person name="Condas L.A."/>
            <person name="Nobrega D.B."/>
            <person name="Carson D.A."/>
            <person name="De Buck J."/>
        </authorList>
    </citation>
    <scope>NUCLEOTIDE SEQUENCE [LARGE SCALE GENOMIC DNA]</scope>
    <source>
        <strain evidence="6 7">SNUC 4554</strain>
    </source>
</reference>
<accession>A0A418IGV4</accession>
<evidence type="ECO:0000256" key="3">
    <source>
        <dbReference type="RuleBase" id="RU364072"/>
    </source>
</evidence>
<dbReference type="EMBL" id="QXUF01000024">
    <property type="protein sequence ID" value="RIN01659.1"/>
    <property type="molecule type" value="Genomic_DNA"/>
</dbReference>
<dbReference type="GO" id="GO:0009317">
    <property type="term" value="C:acetyl-CoA carboxylase complex"/>
    <property type="evidence" value="ECO:0007669"/>
    <property type="project" value="InterPro"/>
</dbReference>
<comment type="function">
    <text evidence="3">This protein is a component of the acetyl coenzyme A carboxylase complex; first, biotin carboxylase catalyzes the carboxylation of the carrier protein and then the transcarboxylase transfers the carboxyl group to form malonyl-CoA.</text>
</comment>
<dbReference type="InterPro" id="IPR001249">
    <property type="entry name" value="AcCoA_biotinCC"/>
</dbReference>
<gene>
    <name evidence="6" type="primary">accB</name>
    <name evidence="6" type="ORF">BU112_05000</name>
</gene>
<feature type="compositionally biased region" description="Polar residues" evidence="4">
    <location>
        <begin position="58"/>
        <end position="73"/>
    </location>
</feature>
<keyword evidence="3" id="KW-0444">Lipid biosynthesis</keyword>
<dbReference type="Gene3D" id="2.40.50.100">
    <property type="match status" value="1"/>
</dbReference>
<proteinExistence type="predicted"/>
<dbReference type="InterPro" id="IPR050709">
    <property type="entry name" value="Biotin_Carboxyl_Carrier/Decarb"/>
</dbReference>
<evidence type="ECO:0000256" key="1">
    <source>
        <dbReference type="ARBA" id="ARBA00017562"/>
    </source>
</evidence>
<comment type="caution">
    <text evidence="6">The sequence shown here is derived from an EMBL/GenBank/DDBJ whole genome shotgun (WGS) entry which is preliminary data.</text>
</comment>
<evidence type="ECO:0000256" key="4">
    <source>
        <dbReference type="SAM" id="MobiDB-lite"/>
    </source>
</evidence>